<feature type="region of interest" description="Disordered" evidence="1">
    <location>
        <begin position="117"/>
        <end position="413"/>
    </location>
</feature>
<reference evidence="2 3" key="1">
    <citation type="journal article" date="2012" name="Science">
        <title>The Paleozoic origin of enzymatic lignin decomposition reconstructed from 31 fungal genomes.</title>
        <authorList>
            <person name="Floudas D."/>
            <person name="Binder M."/>
            <person name="Riley R."/>
            <person name="Barry K."/>
            <person name="Blanchette R.A."/>
            <person name="Henrissat B."/>
            <person name="Martinez A.T."/>
            <person name="Otillar R."/>
            <person name="Spatafora J.W."/>
            <person name="Yadav J.S."/>
            <person name="Aerts A."/>
            <person name="Benoit I."/>
            <person name="Boyd A."/>
            <person name="Carlson A."/>
            <person name="Copeland A."/>
            <person name="Coutinho P.M."/>
            <person name="de Vries R.P."/>
            <person name="Ferreira P."/>
            <person name="Findley K."/>
            <person name="Foster B."/>
            <person name="Gaskell J."/>
            <person name="Glotzer D."/>
            <person name="Gorecki P."/>
            <person name="Heitman J."/>
            <person name="Hesse C."/>
            <person name="Hori C."/>
            <person name="Igarashi K."/>
            <person name="Jurgens J.A."/>
            <person name="Kallen N."/>
            <person name="Kersten P."/>
            <person name="Kohler A."/>
            <person name="Kuees U."/>
            <person name="Kumar T.K.A."/>
            <person name="Kuo A."/>
            <person name="LaButti K."/>
            <person name="Larrondo L.F."/>
            <person name="Lindquist E."/>
            <person name="Ling A."/>
            <person name="Lombard V."/>
            <person name="Lucas S."/>
            <person name="Lundell T."/>
            <person name="Martin R."/>
            <person name="McLaughlin D.J."/>
            <person name="Morgenstern I."/>
            <person name="Morin E."/>
            <person name="Murat C."/>
            <person name="Nagy L.G."/>
            <person name="Nolan M."/>
            <person name="Ohm R.A."/>
            <person name="Patyshakuliyeva A."/>
            <person name="Rokas A."/>
            <person name="Ruiz-Duenas F.J."/>
            <person name="Sabat G."/>
            <person name="Salamov A."/>
            <person name="Samejima M."/>
            <person name="Schmutz J."/>
            <person name="Slot J.C."/>
            <person name="St John F."/>
            <person name="Stenlid J."/>
            <person name="Sun H."/>
            <person name="Sun S."/>
            <person name="Syed K."/>
            <person name="Tsang A."/>
            <person name="Wiebenga A."/>
            <person name="Young D."/>
            <person name="Pisabarro A."/>
            <person name="Eastwood D.C."/>
            <person name="Martin F."/>
            <person name="Cullen D."/>
            <person name="Grigoriev I.V."/>
            <person name="Hibbett D.S."/>
        </authorList>
    </citation>
    <scope>NUCLEOTIDE SEQUENCE [LARGE SCALE GENOMIC DNA]</scope>
    <source>
        <strain evidence="2 3">MD-104</strain>
    </source>
</reference>
<feature type="region of interest" description="Disordered" evidence="1">
    <location>
        <begin position="1"/>
        <end position="79"/>
    </location>
</feature>
<dbReference type="Proteomes" id="UP000218811">
    <property type="component" value="Unassembled WGS sequence"/>
</dbReference>
<protein>
    <submittedName>
        <fullName evidence="2">Uncharacterized protein</fullName>
    </submittedName>
</protein>
<gene>
    <name evidence="2" type="ORF">WOLCODRAFT_158325</name>
</gene>
<accession>A0A2H3J5U8</accession>
<evidence type="ECO:0000313" key="2">
    <source>
        <dbReference type="EMBL" id="PCH37610.1"/>
    </source>
</evidence>
<feature type="compositionally biased region" description="Basic residues" evidence="1">
    <location>
        <begin position="161"/>
        <end position="173"/>
    </location>
</feature>
<sequence>MLAQRGSRPDDKSQRSVQLRAPIQAQLKSPTWGNEEDDGPTAHPPAGAAPAINRARQRRLPYQPRPWIGRPPAAPCPARLPVREDQRAGDRLCARARRLGNGASTWVASITGPTVRLGQDAQAAKQGYTTQRARRHRPPQQPGPPALFRTNNQAPPPISRPKGKPCPRNHRARGSLCASHIGSASSGVKHNQQGPPTRTVKTRAAPKGPLDNRVQTRTPPEPSGSDKATPVNAASHSQQPPSVSTQGRAKAHSRQGNPPRTKSNGSAVCLNNRATPSADRALTGRAAGTPQGSEAASDAIKPRLLRECRELAQQRDAKPRVPCQGTHKGRGGETSSQTNHLNDDAVTAPQAKTAARETSQAKDTKEKRKNAPMGAERARRARPATYTTPRAVRSLQTPLRHRPSRISNRPAQA</sequence>
<feature type="compositionally biased region" description="Low complexity" evidence="1">
    <location>
        <begin position="383"/>
        <end position="393"/>
    </location>
</feature>
<keyword evidence="3" id="KW-1185">Reference proteome</keyword>
<feature type="compositionally biased region" description="Polar residues" evidence="1">
    <location>
        <begin position="232"/>
        <end position="247"/>
    </location>
</feature>
<proteinExistence type="predicted"/>
<name>A0A2H3J5U8_WOLCO</name>
<feature type="compositionally biased region" description="Polar residues" evidence="1">
    <location>
        <begin position="254"/>
        <end position="266"/>
    </location>
</feature>
<evidence type="ECO:0000313" key="3">
    <source>
        <dbReference type="Proteomes" id="UP000218811"/>
    </source>
</evidence>
<evidence type="ECO:0000256" key="1">
    <source>
        <dbReference type="SAM" id="MobiDB-lite"/>
    </source>
</evidence>
<dbReference type="AlphaFoldDB" id="A0A2H3J5U8"/>
<feature type="compositionally biased region" description="Polar residues" evidence="1">
    <location>
        <begin position="182"/>
        <end position="196"/>
    </location>
</feature>
<organism evidence="2 3">
    <name type="scientific">Wolfiporia cocos (strain MD-104)</name>
    <name type="common">Brown rot fungus</name>
    <dbReference type="NCBI Taxonomy" id="742152"/>
    <lineage>
        <taxon>Eukaryota</taxon>
        <taxon>Fungi</taxon>
        <taxon>Dikarya</taxon>
        <taxon>Basidiomycota</taxon>
        <taxon>Agaricomycotina</taxon>
        <taxon>Agaricomycetes</taxon>
        <taxon>Polyporales</taxon>
        <taxon>Phaeolaceae</taxon>
        <taxon>Wolfiporia</taxon>
    </lineage>
</organism>
<dbReference type="EMBL" id="KB467931">
    <property type="protein sequence ID" value="PCH37610.1"/>
    <property type="molecule type" value="Genomic_DNA"/>
</dbReference>
<feature type="compositionally biased region" description="Basic and acidic residues" evidence="1">
    <location>
        <begin position="300"/>
        <end position="319"/>
    </location>
</feature>